<evidence type="ECO:0000313" key="3">
    <source>
        <dbReference type="RefSeq" id="XP_052127030.1"/>
    </source>
</evidence>
<dbReference type="PANTHER" id="PTHR10185:SF17">
    <property type="entry name" value="GM01519P-RELATED"/>
    <property type="match status" value="1"/>
</dbReference>
<dbReference type="RefSeq" id="XP_052127030.1">
    <property type="nucleotide sequence ID" value="XM_052271070.1"/>
</dbReference>
<feature type="compositionally biased region" description="Basic and acidic residues" evidence="1">
    <location>
        <begin position="71"/>
        <end position="87"/>
    </location>
</feature>
<sequence>FPSTYDVWNNLINISQSSIEIASLYWSLRGSDIYPHPSANEGEDIFNKLMDAAGDRNIKLRIAQNSPSRDMPGRDTEELQKKGFAEV</sequence>
<dbReference type="AlphaFoldDB" id="A0A9C6U682"/>
<keyword evidence="2" id="KW-1185">Reference proteome</keyword>
<accession>A0A9C6U682</accession>
<dbReference type="PANTHER" id="PTHR10185">
    <property type="entry name" value="PHOSPHOLIPASE D - RELATED"/>
    <property type="match status" value="1"/>
</dbReference>
<dbReference type="InterPro" id="IPR050874">
    <property type="entry name" value="Diverse_PLD-related"/>
</dbReference>
<protein>
    <submittedName>
        <fullName evidence="3">Phospholipase D Y-like</fullName>
    </submittedName>
</protein>
<dbReference type="GeneID" id="127750188"/>
<dbReference type="KEGG" id="foc:127750188"/>
<gene>
    <name evidence="3" type="primary">LOC127750188</name>
</gene>
<name>A0A9C6U682_FRAOC</name>
<evidence type="ECO:0000256" key="1">
    <source>
        <dbReference type="SAM" id="MobiDB-lite"/>
    </source>
</evidence>
<proteinExistence type="predicted"/>
<dbReference type="OrthoDB" id="1923775at2759"/>
<feature type="non-terminal residue" evidence="3">
    <location>
        <position position="1"/>
    </location>
</feature>
<feature type="region of interest" description="Disordered" evidence="1">
    <location>
        <begin position="62"/>
        <end position="87"/>
    </location>
</feature>
<dbReference type="Proteomes" id="UP000504606">
    <property type="component" value="Unplaced"/>
</dbReference>
<dbReference type="SUPFAM" id="SSF56024">
    <property type="entry name" value="Phospholipase D/nuclease"/>
    <property type="match status" value="1"/>
</dbReference>
<organism evidence="2 3">
    <name type="scientific">Frankliniella occidentalis</name>
    <name type="common">Western flower thrips</name>
    <name type="synonym">Euthrips occidentalis</name>
    <dbReference type="NCBI Taxonomy" id="133901"/>
    <lineage>
        <taxon>Eukaryota</taxon>
        <taxon>Metazoa</taxon>
        <taxon>Ecdysozoa</taxon>
        <taxon>Arthropoda</taxon>
        <taxon>Hexapoda</taxon>
        <taxon>Insecta</taxon>
        <taxon>Pterygota</taxon>
        <taxon>Neoptera</taxon>
        <taxon>Paraneoptera</taxon>
        <taxon>Thysanoptera</taxon>
        <taxon>Terebrantia</taxon>
        <taxon>Thripoidea</taxon>
        <taxon>Thripidae</taxon>
        <taxon>Frankliniella</taxon>
    </lineage>
</organism>
<evidence type="ECO:0000313" key="2">
    <source>
        <dbReference type="Proteomes" id="UP000504606"/>
    </source>
</evidence>
<reference evidence="3" key="1">
    <citation type="submission" date="2025-08" db="UniProtKB">
        <authorList>
            <consortium name="RefSeq"/>
        </authorList>
    </citation>
    <scope>IDENTIFICATION</scope>
    <source>
        <tissue evidence="3">Whole organism</tissue>
    </source>
</reference>